<dbReference type="PANTHER" id="PTHR43227:SF3">
    <property type="entry name" value="BINDING-PROTEIN-DEPENDENT TRANSPORT SYSTEMS INNER MEMBRANE COMPONENT"/>
    <property type="match status" value="1"/>
</dbReference>
<dbReference type="SUPFAM" id="SSF161098">
    <property type="entry name" value="MetI-like"/>
    <property type="match status" value="1"/>
</dbReference>
<reference evidence="9 10" key="1">
    <citation type="submission" date="2021-04" db="EMBL/GenBank/DDBJ databases">
        <title>Paenibacillus sp. DLE-14 whole genome sequence.</title>
        <authorList>
            <person name="Ham Y.J."/>
        </authorList>
    </citation>
    <scope>NUCLEOTIDE SEQUENCE [LARGE SCALE GENOMIC DNA]</scope>
    <source>
        <strain evidence="9 10">DLE-14</strain>
    </source>
</reference>
<keyword evidence="4 7" id="KW-0812">Transmembrane</keyword>
<dbReference type="CDD" id="cd06261">
    <property type="entry name" value="TM_PBP2"/>
    <property type="match status" value="1"/>
</dbReference>
<organism evidence="9 10">
    <name type="scientific">Paenibacillus lignilyticus</name>
    <dbReference type="NCBI Taxonomy" id="1172615"/>
    <lineage>
        <taxon>Bacteria</taxon>
        <taxon>Bacillati</taxon>
        <taxon>Bacillota</taxon>
        <taxon>Bacilli</taxon>
        <taxon>Bacillales</taxon>
        <taxon>Paenibacillaceae</taxon>
        <taxon>Paenibacillus</taxon>
    </lineage>
</organism>
<comment type="subcellular location">
    <subcellularLocation>
        <location evidence="1">Cell membrane</location>
        <topology evidence="1">Multi-pass membrane protein</topology>
    </subcellularLocation>
</comment>
<keyword evidence="3" id="KW-1003">Cell membrane</keyword>
<evidence type="ECO:0000256" key="2">
    <source>
        <dbReference type="ARBA" id="ARBA00022448"/>
    </source>
</evidence>
<evidence type="ECO:0000313" key="10">
    <source>
        <dbReference type="Proteomes" id="UP000673394"/>
    </source>
</evidence>
<gene>
    <name evidence="9" type="ORF">I8J30_05620</name>
</gene>
<accession>A0ABS5C845</accession>
<feature type="transmembrane region" description="Helical" evidence="7">
    <location>
        <begin position="252"/>
        <end position="277"/>
    </location>
</feature>
<dbReference type="PANTHER" id="PTHR43227">
    <property type="entry name" value="BLL4140 PROTEIN"/>
    <property type="match status" value="1"/>
</dbReference>
<dbReference type="InterPro" id="IPR050809">
    <property type="entry name" value="UgpAE/MalFG_permease"/>
</dbReference>
<dbReference type="Gene3D" id="1.10.3720.10">
    <property type="entry name" value="MetI-like"/>
    <property type="match status" value="1"/>
</dbReference>
<proteinExistence type="predicted"/>
<sequence length="285" mass="32377">MRKLKLAIEGYLFLLPWLIGTAVFMLYPLGNSLYMSFTKVSVATDGSGLQYDFIGWDNFKYAFIYDNEFPVDMFLFVREMVLTVPITVIFALLIAIMLNQQFRGRMFFRTLFFLPVIFATGQVLTALFDQGQAKLPFADQYHIADMLYEVLPVNIAEVLVELIGKFVIILWFSGIQIILFLAAFQTIPASVYEAARIDGVTPWESFWKITFPSTVPFVFLNLVYTLVDQTASPFNPILKFISTNMADPETGFGYASALGWLYSVIILIPIILVLLAAKLQNKGRR</sequence>
<evidence type="ECO:0000256" key="5">
    <source>
        <dbReference type="ARBA" id="ARBA00022989"/>
    </source>
</evidence>
<dbReference type="Proteomes" id="UP000673394">
    <property type="component" value="Unassembled WGS sequence"/>
</dbReference>
<feature type="domain" description="ABC transmembrane type-1" evidence="8">
    <location>
        <begin position="73"/>
        <end position="273"/>
    </location>
</feature>
<protein>
    <submittedName>
        <fullName evidence="9">Sugar ABC transporter permease</fullName>
    </submittedName>
</protein>
<dbReference type="PROSITE" id="PS50928">
    <property type="entry name" value="ABC_TM1"/>
    <property type="match status" value="1"/>
</dbReference>
<evidence type="ECO:0000256" key="6">
    <source>
        <dbReference type="ARBA" id="ARBA00023136"/>
    </source>
</evidence>
<feature type="transmembrane region" description="Helical" evidence="7">
    <location>
        <begin position="80"/>
        <end position="98"/>
    </location>
</feature>
<keyword evidence="2" id="KW-0813">Transport</keyword>
<comment type="caution">
    <text evidence="9">The sequence shown here is derived from an EMBL/GenBank/DDBJ whole genome shotgun (WGS) entry which is preliminary data.</text>
</comment>
<feature type="transmembrane region" description="Helical" evidence="7">
    <location>
        <begin position="162"/>
        <end position="184"/>
    </location>
</feature>
<feature type="transmembrane region" description="Helical" evidence="7">
    <location>
        <begin position="12"/>
        <end position="30"/>
    </location>
</feature>
<dbReference type="InterPro" id="IPR000515">
    <property type="entry name" value="MetI-like"/>
</dbReference>
<keyword evidence="5 7" id="KW-1133">Transmembrane helix</keyword>
<evidence type="ECO:0000313" key="9">
    <source>
        <dbReference type="EMBL" id="MBP3962183.1"/>
    </source>
</evidence>
<feature type="transmembrane region" description="Helical" evidence="7">
    <location>
        <begin position="205"/>
        <end position="227"/>
    </location>
</feature>
<evidence type="ECO:0000256" key="7">
    <source>
        <dbReference type="SAM" id="Phobius"/>
    </source>
</evidence>
<keyword evidence="10" id="KW-1185">Reference proteome</keyword>
<feature type="transmembrane region" description="Helical" evidence="7">
    <location>
        <begin position="110"/>
        <end position="128"/>
    </location>
</feature>
<evidence type="ECO:0000259" key="8">
    <source>
        <dbReference type="PROSITE" id="PS50928"/>
    </source>
</evidence>
<evidence type="ECO:0000256" key="4">
    <source>
        <dbReference type="ARBA" id="ARBA00022692"/>
    </source>
</evidence>
<dbReference type="EMBL" id="JAGKSP010000002">
    <property type="protein sequence ID" value="MBP3962183.1"/>
    <property type="molecule type" value="Genomic_DNA"/>
</dbReference>
<keyword evidence="6 7" id="KW-0472">Membrane</keyword>
<name>A0ABS5C845_9BACL</name>
<evidence type="ECO:0000256" key="1">
    <source>
        <dbReference type="ARBA" id="ARBA00004651"/>
    </source>
</evidence>
<evidence type="ECO:0000256" key="3">
    <source>
        <dbReference type="ARBA" id="ARBA00022475"/>
    </source>
</evidence>
<dbReference type="InterPro" id="IPR035906">
    <property type="entry name" value="MetI-like_sf"/>
</dbReference>